<dbReference type="SMART" id="SM00369">
    <property type="entry name" value="LRR_TYP"/>
    <property type="match status" value="8"/>
</dbReference>
<feature type="region of interest" description="Disordered" evidence="3">
    <location>
        <begin position="460"/>
        <end position="497"/>
    </location>
</feature>
<proteinExistence type="predicted"/>
<dbReference type="Proteomes" id="UP000306102">
    <property type="component" value="Unassembled WGS sequence"/>
</dbReference>
<dbReference type="PANTHER" id="PTHR48051">
    <property type="match status" value="1"/>
</dbReference>
<protein>
    <submittedName>
        <fullName evidence="4">Uncharacterized protein</fullName>
    </submittedName>
</protein>
<dbReference type="PANTHER" id="PTHR48051:SF1">
    <property type="entry name" value="RAS SUPPRESSOR PROTEIN 1"/>
    <property type="match status" value="1"/>
</dbReference>
<dbReference type="STRING" id="542762.A0A4S4DQJ4"/>
<dbReference type="SMART" id="SM00364">
    <property type="entry name" value="LRR_BAC"/>
    <property type="match status" value="6"/>
</dbReference>
<keyword evidence="5" id="KW-1185">Reference proteome</keyword>
<gene>
    <name evidence="4" type="ORF">TEA_022622</name>
</gene>
<feature type="compositionally biased region" description="Basic and acidic residues" evidence="3">
    <location>
        <begin position="13"/>
        <end position="30"/>
    </location>
</feature>
<sequence length="497" mass="55851">MIYPQPQHNLVQQEKKRMEVKVRSPEERKGIGTGIGIPEEEEDRLDIVDLSGMDLDSLPNPSLNIGTICKLDISNNNLQSIPESLTARLLNLIVLDVHSNQLKSLPNSIGCLSKLKVLNVSGNLLESLPKTIENCRSLEDLNANFNKLAKLPDTIGFELVNLKKLSVNSNKLMFLPRSISYLTNLHVLDARLNCLRALPEDMENLVNLQVLNISQNFQYLATIPYSVGLLMSLVELDISYNKITTLPDSLGCLRKLQKLSVEGNPLISPPMEVFEHGLHAVKEYLSEKMTGAHRESPKKMSWIGKLVKYGTFNGRRASTPLPHEDREGFIMPNYRSIDGLASPRFEILFCGLMVFIYGEEAVQKASKQTSRSQLGWHREDGPIICQHTTRLKRKQPQEYIAKTKNNPPRQTPLCRQAPTAILQYCNSPPTYTITAAGLAVDHSHNQHTKLPLHQSSAYRTHSFQQSPVHTQIPDLTPMQNQSNMQATDQSIHLPNPI</sequence>
<dbReference type="SMART" id="SM00365">
    <property type="entry name" value="LRR_SD22"/>
    <property type="match status" value="4"/>
</dbReference>
<reference evidence="4 5" key="1">
    <citation type="journal article" date="2018" name="Proc. Natl. Acad. Sci. U.S.A.">
        <title>Draft genome sequence of Camellia sinensis var. sinensis provides insights into the evolution of the tea genome and tea quality.</title>
        <authorList>
            <person name="Wei C."/>
            <person name="Yang H."/>
            <person name="Wang S."/>
            <person name="Zhao J."/>
            <person name="Liu C."/>
            <person name="Gao L."/>
            <person name="Xia E."/>
            <person name="Lu Y."/>
            <person name="Tai Y."/>
            <person name="She G."/>
            <person name="Sun J."/>
            <person name="Cao H."/>
            <person name="Tong W."/>
            <person name="Gao Q."/>
            <person name="Li Y."/>
            <person name="Deng W."/>
            <person name="Jiang X."/>
            <person name="Wang W."/>
            <person name="Chen Q."/>
            <person name="Zhang S."/>
            <person name="Li H."/>
            <person name="Wu J."/>
            <person name="Wang P."/>
            <person name="Li P."/>
            <person name="Shi C."/>
            <person name="Zheng F."/>
            <person name="Jian J."/>
            <person name="Huang B."/>
            <person name="Shan D."/>
            <person name="Shi M."/>
            <person name="Fang C."/>
            <person name="Yue Y."/>
            <person name="Li F."/>
            <person name="Li D."/>
            <person name="Wei S."/>
            <person name="Han B."/>
            <person name="Jiang C."/>
            <person name="Yin Y."/>
            <person name="Xia T."/>
            <person name="Zhang Z."/>
            <person name="Bennetzen J.L."/>
            <person name="Zhao S."/>
            <person name="Wan X."/>
        </authorList>
    </citation>
    <scope>NUCLEOTIDE SEQUENCE [LARGE SCALE GENOMIC DNA]</scope>
    <source>
        <strain evidence="5">cv. Shuchazao</strain>
        <tissue evidence="4">Leaf</tissue>
    </source>
</reference>
<dbReference type="InterPro" id="IPR032675">
    <property type="entry name" value="LRR_dom_sf"/>
</dbReference>
<evidence type="ECO:0000256" key="2">
    <source>
        <dbReference type="ARBA" id="ARBA00022737"/>
    </source>
</evidence>
<evidence type="ECO:0000256" key="1">
    <source>
        <dbReference type="ARBA" id="ARBA00022614"/>
    </source>
</evidence>
<dbReference type="GO" id="GO:0006952">
    <property type="term" value="P:defense response"/>
    <property type="evidence" value="ECO:0007669"/>
    <property type="project" value="UniProtKB-ARBA"/>
</dbReference>
<dbReference type="AlphaFoldDB" id="A0A4S4DQJ4"/>
<feature type="region of interest" description="Disordered" evidence="3">
    <location>
        <begin position="1"/>
        <end position="36"/>
    </location>
</feature>
<dbReference type="GO" id="GO:0005737">
    <property type="term" value="C:cytoplasm"/>
    <property type="evidence" value="ECO:0007669"/>
    <property type="project" value="TreeGrafter"/>
</dbReference>
<dbReference type="GO" id="GO:0051707">
    <property type="term" value="P:response to other organism"/>
    <property type="evidence" value="ECO:0007669"/>
    <property type="project" value="UniProtKB-ARBA"/>
</dbReference>
<feature type="compositionally biased region" description="Polar residues" evidence="3">
    <location>
        <begin position="460"/>
        <end position="469"/>
    </location>
</feature>
<dbReference type="PROSITE" id="PS51450">
    <property type="entry name" value="LRR"/>
    <property type="match status" value="2"/>
</dbReference>
<dbReference type="InterPro" id="IPR003591">
    <property type="entry name" value="Leu-rich_rpt_typical-subtyp"/>
</dbReference>
<feature type="compositionally biased region" description="Polar residues" evidence="3">
    <location>
        <begin position="477"/>
        <end position="497"/>
    </location>
</feature>
<evidence type="ECO:0000313" key="5">
    <source>
        <dbReference type="Proteomes" id="UP000306102"/>
    </source>
</evidence>
<organism evidence="4 5">
    <name type="scientific">Camellia sinensis var. sinensis</name>
    <name type="common">China tea</name>
    <dbReference type="NCBI Taxonomy" id="542762"/>
    <lineage>
        <taxon>Eukaryota</taxon>
        <taxon>Viridiplantae</taxon>
        <taxon>Streptophyta</taxon>
        <taxon>Embryophyta</taxon>
        <taxon>Tracheophyta</taxon>
        <taxon>Spermatophyta</taxon>
        <taxon>Magnoliopsida</taxon>
        <taxon>eudicotyledons</taxon>
        <taxon>Gunneridae</taxon>
        <taxon>Pentapetalae</taxon>
        <taxon>asterids</taxon>
        <taxon>Ericales</taxon>
        <taxon>Theaceae</taxon>
        <taxon>Camellia</taxon>
    </lineage>
</organism>
<dbReference type="InterPro" id="IPR001611">
    <property type="entry name" value="Leu-rich_rpt"/>
</dbReference>
<name>A0A4S4DQJ4_CAMSN</name>
<keyword evidence="1" id="KW-0433">Leucine-rich repeat</keyword>
<keyword evidence="2" id="KW-0677">Repeat</keyword>
<dbReference type="EMBL" id="SDRB02010649">
    <property type="protein sequence ID" value="THG05305.1"/>
    <property type="molecule type" value="Genomic_DNA"/>
</dbReference>
<accession>A0A4S4DQJ4</accession>
<evidence type="ECO:0000313" key="4">
    <source>
        <dbReference type="EMBL" id="THG05305.1"/>
    </source>
</evidence>
<dbReference type="Gene3D" id="3.80.10.10">
    <property type="entry name" value="Ribonuclease Inhibitor"/>
    <property type="match status" value="2"/>
</dbReference>
<dbReference type="SUPFAM" id="SSF52058">
    <property type="entry name" value="L domain-like"/>
    <property type="match status" value="1"/>
</dbReference>
<feature type="compositionally biased region" description="Polar residues" evidence="3">
    <location>
        <begin position="1"/>
        <end position="12"/>
    </location>
</feature>
<evidence type="ECO:0000256" key="3">
    <source>
        <dbReference type="SAM" id="MobiDB-lite"/>
    </source>
</evidence>
<dbReference type="InterPro" id="IPR050216">
    <property type="entry name" value="LRR_domain-containing"/>
</dbReference>
<dbReference type="Pfam" id="PF13855">
    <property type="entry name" value="LRR_8"/>
    <property type="match status" value="2"/>
</dbReference>
<comment type="caution">
    <text evidence="4">The sequence shown here is derived from an EMBL/GenBank/DDBJ whole genome shotgun (WGS) entry which is preliminary data.</text>
</comment>